<dbReference type="Proteomes" id="UP000095713">
    <property type="component" value="Unassembled WGS sequence"/>
</dbReference>
<gene>
    <name evidence="1" type="ORF">A8C32_18145</name>
</gene>
<proteinExistence type="predicted"/>
<accession>A0A1E5T7P3</accession>
<keyword evidence="2" id="KW-1185">Reference proteome</keyword>
<dbReference type="EMBL" id="MDJD01000048">
    <property type="protein sequence ID" value="OEK07358.1"/>
    <property type="molecule type" value="Genomic_DNA"/>
</dbReference>
<dbReference type="AlphaFoldDB" id="A0A1E5T7P3"/>
<sequence length="201" mass="22925">MKHIYIIIFLSVFGVQLGFSQFFHVHIHINNTDTETRSKLAALTGILALRNGTLIDLNKELSGAVKSHNKQRLLQYTKNKYDKGNGFITSAATSSVLSLGASTLASRSWLPYMTKDKRDYLNAITMEKGLLLALQNVSKTKIKSSKRQEVYRLRDKLLREFSKNDRDARKTLFLPLAGLTVINYKDFLKLYRKLKKVDIAL</sequence>
<comment type="caution">
    <text evidence="1">The sequence shown here is derived from an EMBL/GenBank/DDBJ whole genome shotgun (WGS) entry which is preliminary data.</text>
</comment>
<dbReference type="RefSeq" id="WP_069830847.1">
    <property type="nucleotide sequence ID" value="NZ_MDJD01000048.1"/>
</dbReference>
<evidence type="ECO:0000313" key="2">
    <source>
        <dbReference type="Proteomes" id="UP000095713"/>
    </source>
</evidence>
<name>A0A1E5T7P3_9FLAO</name>
<dbReference type="STRING" id="1849968.A8C32_18145"/>
<protein>
    <submittedName>
        <fullName evidence="1">Uncharacterized protein</fullName>
    </submittedName>
</protein>
<evidence type="ECO:0000313" key="1">
    <source>
        <dbReference type="EMBL" id="OEK07358.1"/>
    </source>
</evidence>
<organism evidence="1 2">
    <name type="scientific">Flavivirga aquatica</name>
    <dbReference type="NCBI Taxonomy" id="1849968"/>
    <lineage>
        <taxon>Bacteria</taxon>
        <taxon>Pseudomonadati</taxon>
        <taxon>Bacteroidota</taxon>
        <taxon>Flavobacteriia</taxon>
        <taxon>Flavobacteriales</taxon>
        <taxon>Flavobacteriaceae</taxon>
        <taxon>Flavivirga</taxon>
    </lineage>
</organism>
<dbReference type="OrthoDB" id="1439508at2"/>
<reference evidence="1 2" key="1">
    <citation type="submission" date="2016-05" db="EMBL/GenBank/DDBJ databases">
        <title>Draft Genome Sequence of Algibacter sp. Strain SK-16 Isolated from the Surface Water of Aburatsubo Inlet.</title>
        <authorList>
            <person name="Wong S.-K."/>
            <person name="Yoshizawa S."/>
            <person name="Nakajima Y."/>
            <person name="Ogura Y."/>
            <person name="Tetsuya H."/>
            <person name="Hamasaki K."/>
        </authorList>
    </citation>
    <scope>NUCLEOTIDE SEQUENCE [LARGE SCALE GENOMIC DNA]</scope>
    <source>
        <strain evidence="1 2">SK-16</strain>
    </source>
</reference>